<keyword evidence="1" id="KW-1133">Transmembrane helix</keyword>
<evidence type="ECO:0000313" key="3">
    <source>
        <dbReference type="Proteomes" id="UP000078290"/>
    </source>
</evidence>
<reference evidence="3" key="1">
    <citation type="submission" date="2016-05" db="EMBL/GenBank/DDBJ databases">
        <authorList>
            <person name="Wang W."/>
            <person name="Zhu L."/>
        </authorList>
    </citation>
    <scope>NUCLEOTIDE SEQUENCE [LARGE SCALE GENOMIC DNA]</scope>
    <source>
        <strain evidence="3">W-2</strain>
    </source>
</reference>
<organism evidence="2 3">
    <name type="scientific">Parageobacillus thermoglucosidasius</name>
    <name type="common">Geobacillus thermoglucosidasius</name>
    <dbReference type="NCBI Taxonomy" id="1426"/>
    <lineage>
        <taxon>Bacteria</taxon>
        <taxon>Bacillati</taxon>
        <taxon>Bacillota</taxon>
        <taxon>Bacilli</taxon>
        <taxon>Bacillales</taxon>
        <taxon>Anoxybacillaceae</taxon>
        <taxon>Parageobacillus</taxon>
    </lineage>
</organism>
<keyword evidence="1" id="KW-0812">Transmembrane</keyword>
<gene>
    <name evidence="2" type="ORF">A7K69_07110</name>
</gene>
<dbReference type="AlphaFoldDB" id="A0A1B7KRL1"/>
<keyword evidence="1" id="KW-0472">Membrane</keyword>
<feature type="transmembrane region" description="Helical" evidence="1">
    <location>
        <begin position="26"/>
        <end position="42"/>
    </location>
</feature>
<evidence type="ECO:0000313" key="2">
    <source>
        <dbReference type="EMBL" id="OAT72706.1"/>
    </source>
</evidence>
<proteinExistence type="predicted"/>
<accession>A0A1B7KRL1</accession>
<dbReference type="Proteomes" id="UP000078290">
    <property type="component" value="Unassembled WGS sequence"/>
</dbReference>
<dbReference type="EMBL" id="LXMA01000023">
    <property type="protein sequence ID" value="OAT72706.1"/>
    <property type="molecule type" value="Genomic_DNA"/>
</dbReference>
<protein>
    <submittedName>
        <fullName evidence="2">Uncharacterized protein</fullName>
    </submittedName>
</protein>
<name>A0A1B7KRL1_PARTM</name>
<comment type="caution">
    <text evidence="2">The sequence shown here is derived from an EMBL/GenBank/DDBJ whole genome shotgun (WGS) entry which is preliminary data.</text>
</comment>
<dbReference type="RefSeq" id="WP_064551678.1">
    <property type="nucleotide sequence ID" value="NZ_LXMA01000023.1"/>
</dbReference>
<dbReference type="OrthoDB" id="9776685at2"/>
<evidence type="ECO:0000256" key="1">
    <source>
        <dbReference type="SAM" id="Phobius"/>
    </source>
</evidence>
<sequence length="73" mass="8988">MYKIINEKEEERWNLQLESHRKVRRWWLPPLISFLILAIIGLRRHSVYVGWQLTHKERKPIAETPRDYGLSYK</sequence>